<evidence type="ECO:0000256" key="10">
    <source>
        <dbReference type="PROSITE-ProRule" id="PRU01023"/>
    </source>
</evidence>
<feature type="region of interest" description="Disordered" evidence="11">
    <location>
        <begin position="227"/>
        <end position="264"/>
    </location>
</feature>
<dbReference type="AlphaFoldDB" id="A0A0V0IT64"/>
<dbReference type="SUPFAM" id="SSF53335">
    <property type="entry name" value="S-adenosyl-L-methionine-dependent methyltransferases"/>
    <property type="match status" value="1"/>
</dbReference>
<dbReference type="Pfam" id="PF01189">
    <property type="entry name" value="Methyltr_RsmB-F"/>
    <property type="match status" value="1"/>
</dbReference>
<feature type="region of interest" description="Disordered" evidence="11">
    <location>
        <begin position="371"/>
        <end position="442"/>
    </location>
</feature>
<keyword evidence="6 10" id="KW-0949">S-adenosyl-L-methionine</keyword>
<dbReference type="InterPro" id="IPR001678">
    <property type="entry name" value="MeTrfase_RsmB-F_NOP2_dom"/>
</dbReference>
<dbReference type="GO" id="GO:0016428">
    <property type="term" value="F:tRNA (cytidine-5-)-methyltransferase activity"/>
    <property type="evidence" value="ECO:0007669"/>
    <property type="project" value="InterPro"/>
</dbReference>
<keyword evidence="3" id="KW-0820">tRNA-binding</keyword>
<dbReference type="Gene3D" id="3.40.50.150">
    <property type="entry name" value="Vaccinia Virus protein VP39"/>
    <property type="match status" value="1"/>
</dbReference>
<dbReference type="GO" id="GO:0030488">
    <property type="term" value="P:tRNA methylation"/>
    <property type="evidence" value="ECO:0007669"/>
    <property type="project" value="UniProtKB-ARBA"/>
</dbReference>
<dbReference type="PANTHER" id="PTHR22808">
    <property type="entry name" value="NCL1 YEAST -RELATED NOL1/NOP2/FMU SUN DOMAIN-CONTAINING"/>
    <property type="match status" value="1"/>
</dbReference>
<keyword evidence="4 10" id="KW-0489">Methyltransferase</keyword>
<dbReference type="InterPro" id="IPR029063">
    <property type="entry name" value="SAM-dependent_MTases_sf"/>
</dbReference>
<proteinExistence type="inferred from homology"/>
<dbReference type="InterPro" id="IPR049560">
    <property type="entry name" value="MeTrfase_RsmB-F_NOP2_cat"/>
</dbReference>
<evidence type="ECO:0000256" key="5">
    <source>
        <dbReference type="ARBA" id="ARBA00022679"/>
    </source>
</evidence>
<evidence type="ECO:0000256" key="7">
    <source>
        <dbReference type="ARBA" id="ARBA00022694"/>
    </source>
</evidence>
<evidence type="ECO:0000256" key="9">
    <source>
        <dbReference type="ARBA" id="ARBA00023242"/>
    </source>
</evidence>
<evidence type="ECO:0000256" key="11">
    <source>
        <dbReference type="SAM" id="MobiDB-lite"/>
    </source>
</evidence>
<dbReference type="PRINTS" id="PR02011">
    <property type="entry name" value="RCMTNCL1"/>
</dbReference>
<evidence type="ECO:0000313" key="13">
    <source>
        <dbReference type="EMBL" id="JAP35729.1"/>
    </source>
</evidence>
<dbReference type="PROSITE" id="PS51686">
    <property type="entry name" value="SAM_MT_RSMB_NOP"/>
    <property type="match status" value="1"/>
</dbReference>
<accession>A0A0V0IT64</accession>
<feature type="binding site" evidence="10">
    <location>
        <position position="99"/>
    </location>
    <ligand>
        <name>S-adenosyl-L-methionine</name>
        <dbReference type="ChEBI" id="CHEBI:59789"/>
    </ligand>
</feature>
<keyword evidence="5 10" id="KW-0808">Transferase</keyword>
<sequence>MCAAPGSKTFQLLEMIHHLAEPGTLPSGMVLANDVDVQRCNLLIHQTKRMSTANLIVTNHEAQHFPSCRLDRKFANGSETQTVRELDINQLQFDRVLCDVPCSGDGTLRKAPDIWRKWNAGNGNGLHGLQIQIAMRGLSLLKVGGRMVYSTCSMNPIENEAVVAEILRRCGGSVELIDVSSELPQLVRRPGLKKWKVQDKGMWLTSYNEVHDSRRAAVVPGMFPSGKGYVDAPQHGDDARRSQLPDNGSNGHSQNGVGMVQDPATPTTILDEEASTLPLERCMRIVPHDQNSGAFFVSVFQKVSPLPAAAFQQKKPVSSRGKPNSSDVIQAESLRTKVKEDVNVEDVKPVDSVGTQEVTMDDADIQAESVTTKVKEDENSEDVKPVDSVGSEDVTIDEAGNGTDETALDTEPSEILEKTEKEETQPSTDTRAEPETVRGKRKLQMQGKWRGVDPVIFYKEEAVVSKIKDFYGIKESFLFEGHLITRNSDMNHVKRIYYVSKSVKEVLHLNFLAGQQLKIASVGLKMFERQTSKDGASAPCIFRISSEGLPLMLPHITKQILYASPADFKHLLQYKSIKLGDFVDAEFGEKASQLLMGCCVVVLNKENKALSEAQADPSTIAIGCWRGRANISVMVTALDCQELLERMSMGVEEETKASSPEIMPSTNKADEIVEAVEDEVKENTEQP</sequence>
<dbReference type="InterPro" id="IPR018314">
    <property type="entry name" value="RsmB/NOL1/NOP2-like_CS"/>
</dbReference>
<keyword evidence="8 10" id="KW-0694">RNA-binding</keyword>
<dbReference type="Pfam" id="PF25378">
    <property type="entry name" value="PUA_NSUN2"/>
    <property type="match status" value="1"/>
</dbReference>
<comment type="caution">
    <text evidence="10">Lacks conserved residue(s) required for the propagation of feature annotation.</text>
</comment>
<reference evidence="13" key="1">
    <citation type="submission" date="2015-12" db="EMBL/GenBank/DDBJ databases">
        <title>Gene expression during late stages of embryo sac development: a critical building block for successful pollen-pistil interactions.</title>
        <authorList>
            <person name="Liu Y."/>
            <person name="Joly V."/>
            <person name="Sabar M."/>
            <person name="Matton D.P."/>
        </authorList>
    </citation>
    <scope>NUCLEOTIDE SEQUENCE</scope>
</reference>
<evidence type="ECO:0000256" key="6">
    <source>
        <dbReference type="ARBA" id="ARBA00022691"/>
    </source>
</evidence>
<feature type="compositionally biased region" description="Basic and acidic residues" evidence="11">
    <location>
        <begin position="373"/>
        <end position="385"/>
    </location>
</feature>
<name>A0A0V0IT64_SOLCH</name>
<dbReference type="Pfam" id="PF25376">
    <property type="entry name" value="Pre-PUA_NSUN2"/>
    <property type="match status" value="1"/>
</dbReference>
<feature type="binding site" evidence="10">
    <location>
        <position position="34"/>
    </location>
    <ligand>
        <name>S-adenosyl-L-methionine</name>
        <dbReference type="ChEBI" id="CHEBI:59789"/>
    </ligand>
</feature>
<dbReference type="InterPro" id="IPR023267">
    <property type="entry name" value="RCMT"/>
</dbReference>
<comment type="subcellular location">
    <subcellularLocation>
        <location evidence="1">Nucleus</location>
    </subcellularLocation>
</comment>
<evidence type="ECO:0000256" key="8">
    <source>
        <dbReference type="ARBA" id="ARBA00022884"/>
    </source>
</evidence>
<keyword evidence="7" id="KW-0819">tRNA processing</keyword>
<dbReference type="EMBL" id="GEDG01002667">
    <property type="protein sequence ID" value="JAP35729.1"/>
    <property type="molecule type" value="Transcribed_RNA"/>
</dbReference>
<protein>
    <submittedName>
        <fullName evidence="13">Putative ovule protein</fullName>
    </submittedName>
</protein>
<feature type="compositionally biased region" description="Basic and acidic residues" evidence="11">
    <location>
        <begin position="415"/>
        <end position="438"/>
    </location>
</feature>
<dbReference type="InterPro" id="IPR023270">
    <property type="entry name" value="RCMT_NCL1"/>
</dbReference>
<dbReference type="GO" id="GO:0000049">
    <property type="term" value="F:tRNA binding"/>
    <property type="evidence" value="ECO:0007669"/>
    <property type="project" value="UniProtKB-KW"/>
</dbReference>
<evidence type="ECO:0000256" key="1">
    <source>
        <dbReference type="ARBA" id="ARBA00004123"/>
    </source>
</evidence>
<dbReference type="PANTHER" id="PTHR22808:SF1">
    <property type="entry name" value="RNA CYTOSINE-C(5)-METHYLTRANSFERASE NSUN2-RELATED"/>
    <property type="match status" value="1"/>
</dbReference>
<dbReference type="PRINTS" id="PR02008">
    <property type="entry name" value="RCMTFAMILY"/>
</dbReference>
<dbReference type="InterPro" id="IPR057286">
    <property type="entry name" value="PUA_NSUN2"/>
</dbReference>
<feature type="region of interest" description="Disordered" evidence="11">
    <location>
        <begin position="312"/>
        <end position="333"/>
    </location>
</feature>
<dbReference type="InterPro" id="IPR057285">
    <property type="entry name" value="Pre-PUA_NSUN2"/>
</dbReference>
<comment type="similarity">
    <text evidence="2 10">Belongs to the class I-like SAM-binding methyltransferase superfamily. RsmB/NOP family.</text>
</comment>
<feature type="compositionally biased region" description="Polar residues" evidence="11">
    <location>
        <begin position="244"/>
        <end position="256"/>
    </location>
</feature>
<feature type="domain" description="SAM-dependent MTase RsmB/NOP-type" evidence="12">
    <location>
        <begin position="1"/>
        <end position="303"/>
    </location>
</feature>
<evidence type="ECO:0000256" key="3">
    <source>
        <dbReference type="ARBA" id="ARBA00022555"/>
    </source>
</evidence>
<feature type="compositionally biased region" description="Basic and acidic residues" evidence="11">
    <location>
        <begin position="234"/>
        <end position="243"/>
    </location>
</feature>
<dbReference type="PROSITE" id="PS01153">
    <property type="entry name" value="NOL1_NOP2_SUN"/>
    <property type="match status" value="1"/>
</dbReference>
<organism evidence="13">
    <name type="scientific">Solanum chacoense</name>
    <name type="common">Chaco potato</name>
    <dbReference type="NCBI Taxonomy" id="4108"/>
    <lineage>
        <taxon>Eukaryota</taxon>
        <taxon>Viridiplantae</taxon>
        <taxon>Streptophyta</taxon>
        <taxon>Embryophyta</taxon>
        <taxon>Tracheophyta</taxon>
        <taxon>Spermatophyta</taxon>
        <taxon>Magnoliopsida</taxon>
        <taxon>eudicotyledons</taxon>
        <taxon>Gunneridae</taxon>
        <taxon>Pentapetalae</taxon>
        <taxon>asterids</taxon>
        <taxon>lamiids</taxon>
        <taxon>Solanales</taxon>
        <taxon>Solanaceae</taxon>
        <taxon>Solanoideae</taxon>
        <taxon>Solaneae</taxon>
        <taxon>Solanum</taxon>
    </lineage>
</organism>
<feature type="active site" description="Nucleophile" evidence="10">
    <location>
        <position position="152"/>
    </location>
</feature>
<evidence type="ECO:0000256" key="4">
    <source>
        <dbReference type="ARBA" id="ARBA00022603"/>
    </source>
</evidence>
<evidence type="ECO:0000256" key="2">
    <source>
        <dbReference type="ARBA" id="ARBA00007494"/>
    </source>
</evidence>
<evidence type="ECO:0000259" key="12">
    <source>
        <dbReference type="PROSITE" id="PS51686"/>
    </source>
</evidence>
<feature type="binding site" evidence="10">
    <location>
        <begin position="2"/>
        <end position="8"/>
    </location>
    <ligand>
        <name>S-adenosyl-L-methionine</name>
        <dbReference type="ChEBI" id="CHEBI:59789"/>
    </ligand>
</feature>
<dbReference type="GO" id="GO:0005634">
    <property type="term" value="C:nucleus"/>
    <property type="evidence" value="ECO:0007669"/>
    <property type="project" value="UniProtKB-SubCell"/>
</dbReference>
<keyword evidence="9" id="KW-0539">Nucleus</keyword>